<evidence type="ECO:0000313" key="1">
    <source>
        <dbReference type="EMBL" id="RMX38928.1"/>
    </source>
</evidence>
<dbReference type="AlphaFoldDB" id="A0A3M6TC92"/>
<accession>A0A3M6TC92</accession>
<gene>
    <name evidence="1" type="ORF">pdam_00023924</name>
</gene>
<name>A0A3M6TC92_POCDA</name>
<feature type="non-terminal residue" evidence="1">
    <location>
        <position position="114"/>
    </location>
</feature>
<proteinExistence type="predicted"/>
<sequence>MNKAEREILRHVQRESLEEEIAILQATGSGVRIGDFARTGKGQIEKSSRVSKLDPWLMNGLLRWKSESTLSDKIARIDPLSVEEMNKAEREILRHLPRESFKEEIAILQATGSG</sequence>
<keyword evidence="2" id="KW-1185">Reference proteome</keyword>
<comment type="caution">
    <text evidence="1">The sequence shown here is derived from an EMBL/GenBank/DDBJ whole genome shotgun (WGS) entry which is preliminary data.</text>
</comment>
<dbReference type="Proteomes" id="UP000275408">
    <property type="component" value="Unassembled WGS sequence"/>
</dbReference>
<protein>
    <submittedName>
        <fullName evidence="1">Uncharacterized protein</fullName>
    </submittedName>
</protein>
<evidence type="ECO:0000313" key="2">
    <source>
        <dbReference type="Proteomes" id="UP000275408"/>
    </source>
</evidence>
<dbReference type="EMBL" id="RCHS01003912">
    <property type="protein sequence ID" value="RMX38928.1"/>
    <property type="molecule type" value="Genomic_DNA"/>
</dbReference>
<reference evidence="1 2" key="1">
    <citation type="journal article" date="2018" name="Sci. Rep.">
        <title>Comparative analysis of the Pocillopora damicornis genome highlights role of immune system in coral evolution.</title>
        <authorList>
            <person name="Cunning R."/>
            <person name="Bay R.A."/>
            <person name="Gillette P."/>
            <person name="Baker A.C."/>
            <person name="Traylor-Knowles N."/>
        </authorList>
    </citation>
    <scope>NUCLEOTIDE SEQUENCE [LARGE SCALE GENOMIC DNA]</scope>
    <source>
        <strain evidence="1">RSMAS</strain>
        <tissue evidence="1">Whole animal</tissue>
    </source>
</reference>
<organism evidence="1 2">
    <name type="scientific">Pocillopora damicornis</name>
    <name type="common">Cauliflower coral</name>
    <name type="synonym">Millepora damicornis</name>
    <dbReference type="NCBI Taxonomy" id="46731"/>
    <lineage>
        <taxon>Eukaryota</taxon>
        <taxon>Metazoa</taxon>
        <taxon>Cnidaria</taxon>
        <taxon>Anthozoa</taxon>
        <taxon>Hexacorallia</taxon>
        <taxon>Scleractinia</taxon>
        <taxon>Astrocoeniina</taxon>
        <taxon>Pocilloporidae</taxon>
        <taxon>Pocillopora</taxon>
    </lineage>
</organism>